<evidence type="ECO:0000256" key="1">
    <source>
        <dbReference type="SAM" id="SignalP"/>
    </source>
</evidence>
<proteinExistence type="predicted"/>
<dbReference type="RefSeq" id="WP_394830772.1">
    <property type="nucleotide sequence ID" value="NZ_CP089929.1"/>
</dbReference>
<gene>
    <name evidence="2" type="ORF">LVJ94_30115</name>
</gene>
<organism evidence="2 3">
    <name type="scientific">Pendulispora rubella</name>
    <dbReference type="NCBI Taxonomy" id="2741070"/>
    <lineage>
        <taxon>Bacteria</taxon>
        <taxon>Pseudomonadati</taxon>
        <taxon>Myxococcota</taxon>
        <taxon>Myxococcia</taxon>
        <taxon>Myxococcales</taxon>
        <taxon>Sorangiineae</taxon>
        <taxon>Pendulisporaceae</taxon>
        <taxon>Pendulispora</taxon>
    </lineage>
</organism>
<reference evidence="2" key="1">
    <citation type="submission" date="2021-12" db="EMBL/GenBank/DDBJ databases">
        <title>Discovery of the Pendulisporaceae a myxobacterial family with distinct sporulation behavior and unique specialized metabolism.</title>
        <authorList>
            <person name="Garcia R."/>
            <person name="Popoff A."/>
            <person name="Bader C.D."/>
            <person name="Loehr J."/>
            <person name="Walesch S."/>
            <person name="Walt C."/>
            <person name="Boldt J."/>
            <person name="Bunk B."/>
            <person name="Haeckl F.J.F.P.J."/>
            <person name="Gunesch A.P."/>
            <person name="Birkelbach J."/>
            <person name="Nuebel U."/>
            <person name="Pietschmann T."/>
            <person name="Bach T."/>
            <person name="Mueller R."/>
        </authorList>
    </citation>
    <scope>NUCLEOTIDE SEQUENCE</scope>
    <source>
        <strain evidence="2">MSr11367</strain>
    </source>
</reference>
<dbReference type="Proteomes" id="UP001374803">
    <property type="component" value="Chromosome"/>
</dbReference>
<accession>A0ABZ2KR55</accession>
<feature type="chain" id="PRO_5047275158" description="Lipoprotein" evidence="1">
    <location>
        <begin position="27"/>
        <end position="215"/>
    </location>
</feature>
<protein>
    <recommendedName>
        <fullName evidence="4">Lipoprotein</fullName>
    </recommendedName>
</protein>
<keyword evidence="3" id="KW-1185">Reference proteome</keyword>
<evidence type="ECO:0000313" key="3">
    <source>
        <dbReference type="Proteomes" id="UP001374803"/>
    </source>
</evidence>
<dbReference type="EMBL" id="CP089983">
    <property type="protein sequence ID" value="WXB01162.1"/>
    <property type="molecule type" value="Genomic_DNA"/>
</dbReference>
<evidence type="ECO:0000313" key="2">
    <source>
        <dbReference type="EMBL" id="WXB01162.1"/>
    </source>
</evidence>
<feature type="signal peptide" evidence="1">
    <location>
        <begin position="1"/>
        <end position="26"/>
    </location>
</feature>
<evidence type="ECO:0008006" key="4">
    <source>
        <dbReference type="Google" id="ProtNLM"/>
    </source>
</evidence>
<sequence>MNRYPRVPAKALAAFFAGLLALVPLACGDDPPTKDTRSCAGMAFVGTQRDTLECYESIQWSNTPPWDAGFDAAPEPRTQVNISYSGSGEYQSDFVTLRLRGLPERNVWNDFDDRARMKSVRIVLPNGIWFTDPPGSSAEYSTQTLDPAREATGIGRIGFSEILTEEQLRARMAERNNQYPSSYYYFYDSPTHGRLEMRLTPKDRSIPEQEVLITF</sequence>
<name>A0ABZ2KR55_9BACT</name>
<keyword evidence="1" id="KW-0732">Signal</keyword>